<dbReference type="PANTHER" id="PTHR30273">
    <property type="entry name" value="PERIPLASMIC SIGNAL SENSOR AND SIGMA FACTOR ACTIVATOR FECR-RELATED"/>
    <property type="match status" value="1"/>
</dbReference>
<proteinExistence type="predicted"/>
<sequence length="333" mass="36113">MPRAETRPALGPIDPAIVRSASEWMARLWSDSASPADLAACEQWRAAHPDHERAWSRLQVMDAKLESVSGAAGCQVLLESGAPASASRRKAMRVLGLGVLAAGAAYALQETGNWRAWTADYRTDVGEIRAMTLADGTRLVLNTGSAIDVRFDGQERRIDLLGGEILVTTAPDPAPAHRPLRVYSRQGAVQALGTRFTVRDDGRFAHVAVFEGAVDVYPGGLDGRAAVRVQSGQRTRFDAEHAEATRDARESEAAWSQGVLVAENMRVADFLAELGRYRPGFLRWDAAVADLRVTGVFSLRDTDRALDTLALGLPVAVRSRSRYWVTVGPRAGR</sequence>
<evidence type="ECO:0000313" key="4">
    <source>
        <dbReference type="Proteomes" id="UP000494117"/>
    </source>
</evidence>
<dbReference type="PANTHER" id="PTHR30273:SF2">
    <property type="entry name" value="PROTEIN FECR"/>
    <property type="match status" value="1"/>
</dbReference>
<dbReference type="PIRSF" id="PIRSF018266">
    <property type="entry name" value="FecR"/>
    <property type="match status" value="1"/>
</dbReference>
<dbReference type="InterPro" id="IPR006860">
    <property type="entry name" value="FecR"/>
</dbReference>
<evidence type="ECO:0000313" key="3">
    <source>
        <dbReference type="EMBL" id="CAB3858043.1"/>
    </source>
</evidence>
<organism evidence="3 4">
    <name type="scientific">Achromobacter anxifer</name>
    <dbReference type="NCBI Taxonomy" id="1287737"/>
    <lineage>
        <taxon>Bacteria</taxon>
        <taxon>Pseudomonadati</taxon>
        <taxon>Pseudomonadota</taxon>
        <taxon>Betaproteobacteria</taxon>
        <taxon>Burkholderiales</taxon>
        <taxon>Alcaligenaceae</taxon>
        <taxon>Achromobacter</taxon>
    </lineage>
</organism>
<dbReference type="InterPro" id="IPR032623">
    <property type="entry name" value="FecR_N"/>
</dbReference>
<dbReference type="Proteomes" id="UP000494117">
    <property type="component" value="Unassembled WGS sequence"/>
</dbReference>
<dbReference type="AlphaFoldDB" id="A0A6S7DT74"/>
<dbReference type="Pfam" id="PF16220">
    <property type="entry name" value="DUF4880"/>
    <property type="match status" value="1"/>
</dbReference>
<gene>
    <name evidence="3" type="primary">fecR_3</name>
    <name evidence="3" type="ORF">LMG26858_02068</name>
</gene>
<keyword evidence="4" id="KW-1185">Reference proteome</keyword>
<dbReference type="GO" id="GO:0016989">
    <property type="term" value="F:sigma factor antagonist activity"/>
    <property type="evidence" value="ECO:0007669"/>
    <property type="project" value="TreeGrafter"/>
</dbReference>
<dbReference type="Pfam" id="PF04773">
    <property type="entry name" value="FecR"/>
    <property type="match status" value="1"/>
</dbReference>
<feature type="domain" description="FecR N-terminal" evidence="2">
    <location>
        <begin position="20"/>
        <end position="59"/>
    </location>
</feature>
<dbReference type="EMBL" id="CADILG010000011">
    <property type="protein sequence ID" value="CAB3858043.1"/>
    <property type="molecule type" value="Genomic_DNA"/>
</dbReference>
<dbReference type="Gene3D" id="2.60.120.1440">
    <property type="match status" value="1"/>
</dbReference>
<reference evidence="3 4" key="1">
    <citation type="submission" date="2020-04" db="EMBL/GenBank/DDBJ databases">
        <authorList>
            <person name="De Canck E."/>
        </authorList>
    </citation>
    <scope>NUCLEOTIDE SEQUENCE [LARGE SCALE GENOMIC DNA]</scope>
    <source>
        <strain evidence="3 4">LMG 26858</strain>
    </source>
</reference>
<evidence type="ECO:0000259" key="2">
    <source>
        <dbReference type="Pfam" id="PF16220"/>
    </source>
</evidence>
<feature type="domain" description="FecR protein" evidence="1">
    <location>
        <begin position="120"/>
        <end position="214"/>
    </location>
</feature>
<evidence type="ECO:0000259" key="1">
    <source>
        <dbReference type="Pfam" id="PF04773"/>
    </source>
</evidence>
<dbReference type="RefSeq" id="WP_254595839.1">
    <property type="nucleotide sequence ID" value="NZ_CADILG010000011.1"/>
</dbReference>
<protein>
    <submittedName>
        <fullName evidence="3">Protein FecR</fullName>
    </submittedName>
</protein>
<accession>A0A6S7DT74</accession>
<name>A0A6S7DT74_9BURK</name>
<dbReference type="InterPro" id="IPR012373">
    <property type="entry name" value="Ferrdict_sens_TM"/>
</dbReference>